<dbReference type="Pfam" id="PF01648">
    <property type="entry name" value="ACPS"/>
    <property type="match status" value="1"/>
</dbReference>
<evidence type="ECO:0000256" key="3">
    <source>
        <dbReference type="SAM" id="MobiDB-lite"/>
    </source>
</evidence>
<feature type="domain" description="4'-phosphopantetheinyl transferase" evidence="4">
    <location>
        <begin position="138"/>
        <end position="244"/>
    </location>
</feature>
<feature type="region of interest" description="Disordered" evidence="3">
    <location>
        <begin position="1"/>
        <end position="20"/>
    </location>
</feature>
<dbReference type="RefSeq" id="WP_399646543.1">
    <property type="nucleotide sequence ID" value="NZ_JBITYG010000002.1"/>
</dbReference>
<dbReference type="InterPro" id="IPR008278">
    <property type="entry name" value="4-PPantetheinyl_Trfase_dom"/>
</dbReference>
<evidence type="ECO:0000256" key="2">
    <source>
        <dbReference type="ARBA" id="ARBA00022679"/>
    </source>
</evidence>
<proteinExistence type="inferred from homology"/>
<dbReference type="Proteomes" id="UP001614394">
    <property type="component" value="Unassembled WGS sequence"/>
</dbReference>
<reference evidence="5 6" key="1">
    <citation type="submission" date="2024-10" db="EMBL/GenBank/DDBJ databases">
        <title>The Natural Products Discovery Center: Release of the First 8490 Sequenced Strains for Exploring Actinobacteria Biosynthetic Diversity.</title>
        <authorList>
            <person name="Kalkreuter E."/>
            <person name="Kautsar S.A."/>
            <person name="Yang D."/>
            <person name="Bader C.D."/>
            <person name="Teijaro C.N."/>
            <person name="Fluegel L."/>
            <person name="Davis C.M."/>
            <person name="Simpson J.R."/>
            <person name="Lauterbach L."/>
            <person name="Steele A.D."/>
            <person name="Gui C."/>
            <person name="Meng S."/>
            <person name="Li G."/>
            <person name="Viehrig K."/>
            <person name="Ye F."/>
            <person name="Su P."/>
            <person name="Kiefer A.F."/>
            <person name="Nichols A."/>
            <person name="Cepeda A.J."/>
            <person name="Yan W."/>
            <person name="Fan B."/>
            <person name="Jiang Y."/>
            <person name="Adhikari A."/>
            <person name="Zheng C.-J."/>
            <person name="Schuster L."/>
            <person name="Cowan T.M."/>
            <person name="Smanski M.J."/>
            <person name="Chevrette M.G."/>
            <person name="De Carvalho L.P.S."/>
            <person name="Shen B."/>
        </authorList>
    </citation>
    <scope>NUCLEOTIDE SEQUENCE [LARGE SCALE GENOMIC DNA]</scope>
    <source>
        <strain evidence="5 6">NPDC053399</strain>
    </source>
</reference>
<accession>A0ABW8C347</accession>
<comment type="caution">
    <text evidence="5">The sequence shown here is derived from an EMBL/GenBank/DDBJ whole genome shotgun (WGS) entry which is preliminary data.</text>
</comment>
<protein>
    <submittedName>
        <fullName evidence="5">4'-phosphopantetheinyl transferase family protein</fullName>
    </submittedName>
</protein>
<dbReference type="Gene3D" id="3.90.470.20">
    <property type="entry name" value="4'-phosphopantetheinyl transferase domain"/>
    <property type="match status" value="2"/>
</dbReference>
<keyword evidence="6" id="KW-1185">Reference proteome</keyword>
<evidence type="ECO:0000259" key="4">
    <source>
        <dbReference type="Pfam" id="PF01648"/>
    </source>
</evidence>
<gene>
    <name evidence="5" type="ORF">ACIGXA_10020</name>
</gene>
<dbReference type="EMBL" id="JBITYG010000002">
    <property type="protein sequence ID" value="MFI9100853.1"/>
    <property type="molecule type" value="Genomic_DNA"/>
</dbReference>
<evidence type="ECO:0000313" key="5">
    <source>
        <dbReference type="EMBL" id="MFI9100853.1"/>
    </source>
</evidence>
<evidence type="ECO:0000313" key="6">
    <source>
        <dbReference type="Proteomes" id="UP001614394"/>
    </source>
</evidence>
<dbReference type="InterPro" id="IPR050559">
    <property type="entry name" value="P-Pant_transferase_sf"/>
</dbReference>
<name>A0ABW8C347_9ACTN</name>
<keyword evidence="2 5" id="KW-0808">Transferase</keyword>
<organism evidence="5 6">
    <name type="scientific">Streptomyces fildesensis</name>
    <dbReference type="NCBI Taxonomy" id="375757"/>
    <lineage>
        <taxon>Bacteria</taxon>
        <taxon>Bacillati</taxon>
        <taxon>Actinomycetota</taxon>
        <taxon>Actinomycetes</taxon>
        <taxon>Kitasatosporales</taxon>
        <taxon>Streptomycetaceae</taxon>
        <taxon>Streptomyces</taxon>
    </lineage>
</organism>
<dbReference type="PANTHER" id="PTHR12215">
    <property type="entry name" value="PHOSPHOPANTETHEINE TRANSFERASE"/>
    <property type="match status" value="1"/>
</dbReference>
<dbReference type="PANTHER" id="PTHR12215:SF10">
    <property type="entry name" value="L-AMINOADIPATE-SEMIALDEHYDE DEHYDROGENASE-PHOSPHOPANTETHEINYL TRANSFERASE"/>
    <property type="match status" value="1"/>
</dbReference>
<dbReference type="SUPFAM" id="SSF56214">
    <property type="entry name" value="4'-phosphopantetheinyl transferase"/>
    <property type="match status" value="2"/>
</dbReference>
<dbReference type="GO" id="GO:0016740">
    <property type="term" value="F:transferase activity"/>
    <property type="evidence" value="ECO:0007669"/>
    <property type="project" value="UniProtKB-KW"/>
</dbReference>
<sequence>MSQPPAPVRQAPPDYERSTSSRALAGTSVATAVWWWPISGVVQQADRALLQPSDHERLARIRTPARAAEFITSRARIRTILSEVLDVPPDVIELGRRRCPCCADPDHGPPMVLRPHTPLWIGISHTEGCGLLAVSDAPVGVDVERVRTVRTEELAPVALTRSEDGYLRTVPEGIARERAFLRMWTRKEAVLKAVGIGISTDLTAIETHPRSVGTARVVAGLPGAPHTWSVSDLSLPGPWVAAVARHDGRPGPVALHRAGARLLPGVASAGRT</sequence>
<evidence type="ECO:0000256" key="1">
    <source>
        <dbReference type="ARBA" id="ARBA00010990"/>
    </source>
</evidence>
<comment type="similarity">
    <text evidence="1">Belongs to the P-Pant transferase superfamily. Gsp/Sfp/HetI/AcpT family.</text>
</comment>
<dbReference type="InterPro" id="IPR037143">
    <property type="entry name" value="4-PPantetheinyl_Trfase_dom_sf"/>
</dbReference>